<proteinExistence type="predicted"/>
<name>A0ABS3EVQ7_9FLAO</name>
<evidence type="ECO:0000313" key="2">
    <source>
        <dbReference type="Proteomes" id="UP000664163"/>
    </source>
</evidence>
<evidence type="ECO:0008006" key="3">
    <source>
        <dbReference type="Google" id="ProtNLM"/>
    </source>
</evidence>
<reference evidence="1 2" key="1">
    <citation type="submission" date="2021-03" db="EMBL/GenBank/DDBJ databases">
        <title>Muricauda sp. CAU 1631 isolated from Incheon.</title>
        <authorList>
            <person name="Kim W."/>
        </authorList>
    </citation>
    <scope>NUCLEOTIDE SEQUENCE [LARGE SCALE GENOMIC DNA]</scope>
    <source>
        <strain evidence="1 2">CAU 1631</strain>
    </source>
</reference>
<dbReference type="EMBL" id="JAFLND010000001">
    <property type="protein sequence ID" value="MBO0330329.1"/>
    <property type="molecule type" value="Genomic_DNA"/>
</dbReference>
<dbReference type="RefSeq" id="WP_207070731.1">
    <property type="nucleotide sequence ID" value="NZ_JAFLND010000001.1"/>
</dbReference>
<comment type="caution">
    <text evidence="1">The sequence shown here is derived from an EMBL/GenBank/DDBJ whole genome shotgun (WGS) entry which is preliminary data.</text>
</comment>
<protein>
    <recommendedName>
        <fullName evidence="3">DUF481 domain-containing protein</fullName>
    </recommendedName>
</protein>
<evidence type="ECO:0000313" key="1">
    <source>
        <dbReference type="EMBL" id="MBO0330329.1"/>
    </source>
</evidence>
<sequence>MTSIDPRRSRCGALQFSPLSSFLSRRPIRFFIIIGSLLIYNVSLAQEERKPFLDDFSGTASVTNNGISLIPSFSLGDPALIFDLKFKKGRLSFEPDMRFALEGKPWTFIFWWRYKAIEKEKFSLRVGAHPAINFRTIPIMRNGASEDILEARRYLAAEVVPTFKVAENIDVGMYYLHGRGFDDGVKQTNFVVFTSTFKNLYVTDQYYFDITPQAYFLATDDIQGYYLAGFLSFKKKDFPLSISAILNKALDTEIVPEDDFTWNVSLVYSF</sequence>
<keyword evidence="2" id="KW-1185">Reference proteome</keyword>
<dbReference type="Proteomes" id="UP000664163">
    <property type="component" value="Unassembled WGS sequence"/>
</dbReference>
<organism evidence="1 2">
    <name type="scientific">[Muricauda] lutisoli</name>
    <dbReference type="NCBI Taxonomy" id="2816035"/>
    <lineage>
        <taxon>Bacteria</taxon>
        <taxon>Pseudomonadati</taxon>
        <taxon>Bacteroidota</taxon>
        <taxon>Flavobacteriia</taxon>
        <taxon>Flavobacteriales</taxon>
        <taxon>Flavobacteriaceae</taxon>
        <taxon>Allomuricauda</taxon>
    </lineage>
</organism>
<accession>A0ABS3EVQ7</accession>
<gene>
    <name evidence="1" type="ORF">J0X13_07190</name>
</gene>